<evidence type="ECO:0008006" key="4">
    <source>
        <dbReference type="Google" id="ProtNLM"/>
    </source>
</evidence>
<dbReference type="SUPFAM" id="SSF53300">
    <property type="entry name" value="vWA-like"/>
    <property type="match status" value="1"/>
</dbReference>
<feature type="region of interest" description="Disordered" evidence="1">
    <location>
        <begin position="1"/>
        <end position="29"/>
    </location>
</feature>
<sequence length="279" mass="28683">MTGQHGTDDKADDTTGSGQGSGQGAGSGSRAGAVAAFLARADASVPTPAPSSDTDAVAAFLGAVQATAGAGHGRLIFALDATASRQPTWDLAMDTQATMFATATRVGGLSVQLVFYRGLGQCRAGPWVTRADDMMDRMSKVTCRAGRTQIGRVLRHALATHAETPVSALVFIGDSMEEEPDTLYALAGDMGLRKLPVFVFHEGGEPVAARVLAHVARLSGGAFCPFDAASADQLRRLLESVAIYAAAGRAALEDHARRAGGAARRLTSQLARDSGDGGA</sequence>
<name>A0A7W6R9L3_9PROT</name>
<dbReference type="Proteomes" id="UP000554286">
    <property type="component" value="Unassembled WGS sequence"/>
</dbReference>
<dbReference type="InterPro" id="IPR036465">
    <property type="entry name" value="vWFA_dom_sf"/>
</dbReference>
<accession>A0A7W6R9L3</accession>
<reference evidence="2 3" key="1">
    <citation type="submission" date="2020-08" db="EMBL/GenBank/DDBJ databases">
        <title>Genome sequencing of Purple Non-Sulfur Bacteria from various extreme environments.</title>
        <authorList>
            <person name="Mayer M."/>
        </authorList>
    </citation>
    <scope>NUCLEOTIDE SEQUENCE [LARGE SCALE GENOMIC DNA]</scope>
    <source>
        <strain evidence="2 3">JA131</strain>
    </source>
</reference>
<gene>
    <name evidence="2" type="ORF">GGD89_000050</name>
</gene>
<dbReference type="RefSeq" id="WP_221238251.1">
    <property type="nucleotide sequence ID" value="NZ_JACIGK010000001.1"/>
</dbReference>
<comment type="caution">
    <text evidence="2">The sequence shown here is derived from an EMBL/GenBank/DDBJ whole genome shotgun (WGS) entry which is preliminary data.</text>
</comment>
<dbReference type="EMBL" id="JACIGK010000001">
    <property type="protein sequence ID" value="MBB4264444.1"/>
    <property type="molecule type" value="Genomic_DNA"/>
</dbReference>
<feature type="compositionally biased region" description="Gly residues" evidence="1">
    <location>
        <begin position="17"/>
        <end position="29"/>
    </location>
</feature>
<proteinExistence type="predicted"/>
<dbReference type="AlphaFoldDB" id="A0A7W6R9L3"/>
<protein>
    <recommendedName>
        <fullName evidence="4">VWA domain-containing protein</fullName>
    </recommendedName>
</protein>
<evidence type="ECO:0000313" key="2">
    <source>
        <dbReference type="EMBL" id="MBB4264444.1"/>
    </source>
</evidence>
<evidence type="ECO:0000256" key="1">
    <source>
        <dbReference type="SAM" id="MobiDB-lite"/>
    </source>
</evidence>
<evidence type="ECO:0000313" key="3">
    <source>
        <dbReference type="Proteomes" id="UP000554286"/>
    </source>
</evidence>
<organism evidence="2 3">
    <name type="scientific">Roseospira visakhapatnamensis</name>
    <dbReference type="NCBI Taxonomy" id="390880"/>
    <lineage>
        <taxon>Bacteria</taxon>
        <taxon>Pseudomonadati</taxon>
        <taxon>Pseudomonadota</taxon>
        <taxon>Alphaproteobacteria</taxon>
        <taxon>Rhodospirillales</taxon>
        <taxon>Rhodospirillaceae</taxon>
        <taxon>Roseospira</taxon>
    </lineage>
</organism>
<keyword evidence="3" id="KW-1185">Reference proteome</keyword>
<feature type="compositionally biased region" description="Basic and acidic residues" evidence="1">
    <location>
        <begin position="1"/>
        <end position="13"/>
    </location>
</feature>